<evidence type="ECO:0000256" key="8">
    <source>
        <dbReference type="ARBA" id="ARBA00022679"/>
    </source>
</evidence>
<feature type="compositionally biased region" description="Low complexity" evidence="15">
    <location>
        <begin position="16"/>
        <end position="31"/>
    </location>
</feature>
<evidence type="ECO:0000259" key="16">
    <source>
        <dbReference type="PROSITE" id="PS50011"/>
    </source>
</evidence>
<dbReference type="InterPro" id="IPR033931">
    <property type="entry name" value="PDK1-typ_PH"/>
</dbReference>
<evidence type="ECO:0000256" key="9">
    <source>
        <dbReference type="ARBA" id="ARBA00022741"/>
    </source>
</evidence>
<evidence type="ECO:0000256" key="12">
    <source>
        <dbReference type="ARBA" id="ARBA00023136"/>
    </source>
</evidence>
<evidence type="ECO:0000256" key="4">
    <source>
        <dbReference type="ARBA" id="ARBA00012513"/>
    </source>
</evidence>
<dbReference type="InterPro" id="IPR008271">
    <property type="entry name" value="Ser/Thr_kinase_AS"/>
</dbReference>
<feature type="compositionally biased region" description="Basic and acidic residues" evidence="15">
    <location>
        <begin position="1"/>
        <end position="12"/>
    </location>
</feature>
<evidence type="ECO:0000313" key="17">
    <source>
        <dbReference type="EMBL" id="MBX29659.1"/>
    </source>
</evidence>
<sequence>MLAMEKDFDSKLRIQSSNPSSSSSSSSLSNNGNVMRSKSFSFRAPQENFSVQDFELGKIYGVGSYSKVVRAKKKDTGIIYALKIMDKKFITKENKTAYVKLERIVLDQLDHPGIVRLFFTFQDTFSLYMALESCEGGELFEQINRKGRLSEDEARFYAAEVVDALEYIHSMGLIHRDIKPENLLLTADGHIKIADFGSVKPMQDSRITVLPNAASDDKACTFVGTAAYVPPEVLNSSPATFGNDLWALGCTLYQMLSGTSPFKDASEWLIFQRIIAHDLRFPNYFSEEARDIINRLLDKDPSRRPGAGPDGYTALKMHPFFSGVDWNNLRTQLPPSLPLETMLQPLPVDAQSDVNDHDHDSSWNPSHIGDTLAGQNNGNVGVSVSTEASAHITRLASIDSFDSKWQQFLDPGESVLMISMVKKLQKLTSKKVQLILTDKPKLIYVDPSKLVVKGNIIWSDNSNDLSIQVTSPSHFKICTPKKVRSFEDAKQRAWQWKKAIESLQNR</sequence>
<feature type="domain" description="Protein kinase" evidence="16">
    <location>
        <begin position="54"/>
        <end position="321"/>
    </location>
</feature>
<keyword evidence="7" id="KW-0597">Phosphoprotein</keyword>
<organism evidence="17">
    <name type="scientific">Rhizophora mucronata</name>
    <name type="common">Asiatic mangrove</name>
    <dbReference type="NCBI Taxonomy" id="61149"/>
    <lineage>
        <taxon>Eukaryota</taxon>
        <taxon>Viridiplantae</taxon>
        <taxon>Streptophyta</taxon>
        <taxon>Embryophyta</taxon>
        <taxon>Tracheophyta</taxon>
        <taxon>Spermatophyta</taxon>
        <taxon>Magnoliopsida</taxon>
        <taxon>eudicotyledons</taxon>
        <taxon>Gunneridae</taxon>
        <taxon>Pentapetalae</taxon>
        <taxon>rosids</taxon>
        <taxon>fabids</taxon>
        <taxon>Malpighiales</taxon>
        <taxon>Rhizophoraceae</taxon>
        <taxon>Rhizophora</taxon>
    </lineage>
</organism>
<evidence type="ECO:0000256" key="15">
    <source>
        <dbReference type="SAM" id="MobiDB-lite"/>
    </source>
</evidence>
<dbReference type="InterPro" id="IPR011993">
    <property type="entry name" value="PH-like_dom_sf"/>
</dbReference>
<dbReference type="GO" id="GO:0035556">
    <property type="term" value="P:intracellular signal transduction"/>
    <property type="evidence" value="ECO:0007669"/>
    <property type="project" value="TreeGrafter"/>
</dbReference>
<keyword evidence="8" id="KW-0808">Transferase</keyword>
<keyword evidence="5" id="KW-0963">Cytoplasm</keyword>
<dbReference type="FunFam" id="3.30.200.20:FF:000191">
    <property type="entry name" value="3-phosphoinositide-dependent protein kinase 2-like"/>
    <property type="match status" value="1"/>
</dbReference>
<evidence type="ECO:0000256" key="11">
    <source>
        <dbReference type="ARBA" id="ARBA00022840"/>
    </source>
</evidence>
<comment type="subcellular location">
    <subcellularLocation>
        <location evidence="2">Cytoplasm</location>
    </subcellularLocation>
    <subcellularLocation>
        <location evidence="1">Membrane</location>
        <topology evidence="1">Peripheral membrane protein</topology>
    </subcellularLocation>
</comment>
<comment type="similarity">
    <text evidence="3">Belongs to the protein kinase superfamily. AGC Ser/Thr protein kinase family. PDPK1 subfamily.</text>
</comment>
<dbReference type="Gene3D" id="3.30.200.20">
    <property type="entry name" value="Phosphorylase Kinase, domain 1"/>
    <property type="match status" value="1"/>
</dbReference>
<evidence type="ECO:0000256" key="10">
    <source>
        <dbReference type="ARBA" id="ARBA00022777"/>
    </source>
</evidence>
<evidence type="ECO:0000256" key="1">
    <source>
        <dbReference type="ARBA" id="ARBA00004170"/>
    </source>
</evidence>
<dbReference type="GO" id="GO:0016020">
    <property type="term" value="C:membrane"/>
    <property type="evidence" value="ECO:0007669"/>
    <property type="project" value="UniProtKB-SubCell"/>
</dbReference>
<evidence type="ECO:0000256" key="14">
    <source>
        <dbReference type="ARBA" id="ARBA00048679"/>
    </source>
</evidence>
<reference evidence="17" key="1">
    <citation type="submission" date="2018-02" db="EMBL/GenBank/DDBJ databases">
        <title>Rhizophora mucronata_Transcriptome.</title>
        <authorList>
            <person name="Meera S.P."/>
            <person name="Sreeshan A."/>
            <person name="Augustine A."/>
        </authorList>
    </citation>
    <scope>NUCLEOTIDE SEQUENCE</scope>
    <source>
        <tissue evidence="17">Leaf</tissue>
    </source>
</reference>
<comment type="catalytic activity">
    <reaction evidence="14">
        <text>L-seryl-[protein] + ATP = O-phospho-L-seryl-[protein] + ADP + H(+)</text>
        <dbReference type="Rhea" id="RHEA:17989"/>
        <dbReference type="Rhea" id="RHEA-COMP:9863"/>
        <dbReference type="Rhea" id="RHEA-COMP:11604"/>
        <dbReference type="ChEBI" id="CHEBI:15378"/>
        <dbReference type="ChEBI" id="CHEBI:29999"/>
        <dbReference type="ChEBI" id="CHEBI:30616"/>
        <dbReference type="ChEBI" id="CHEBI:83421"/>
        <dbReference type="ChEBI" id="CHEBI:456216"/>
        <dbReference type="EC" id="2.7.11.1"/>
    </reaction>
</comment>
<dbReference type="SUPFAM" id="SSF56112">
    <property type="entry name" value="Protein kinase-like (PK-like)"/>
    <property type="match status" value="1"/>
</dbReference>
<dbReference type="Gene3D" id="1.10.510.10">
    <property type="entry name" value="Transferase(Phosphotransferase) domain 1"/>
    <property type="match status" value="1"/>
</dbReference>
<protein>
    <recommendedName>
        <fullName evidence="4">non-specific serine/threonine protein kinase</fullName>
        <ecNumber evidence="4">2.7.11.1</ecNumber>
    </recommendedName>
</protein>
<dbReference type="FunFam" id="1.10.510.10:FF:000330">
    <property type="entry name" value="3-phosphoinositide-dependent protein kinase 2-like"/>
    <property type="match status" value="1"/>
</dbReference>
<dbReference type="Pfam" id="PF14593">
    <property type="entry name" value="PH_3"/>
    <property type="match status" value="1"/>
</dbReference>
<dbReference type="Pfam" id="PF00069">
    <property type="entry name" value="Pkinase"/>
    <property type="match status" value="1"/>
</dbReference>
<dbReference type="EMBL" id="GGEC01049175">
    <property type="protein sequence ID" value="MBX29659.1"/>
    <property type="molecule type" value="Transcribed_RNA"/>
</dbReference>
<keyword evidence="11" id="KW-0067">ATP-binding</keyword>
<dbReference type="GO" id="GO:0005737">
    <property type="term" value="C:cytoplasm"/>
    <property type="evidence" value="ECO:0007669"/>
    <property type="project" value="UniProtKB-SubCell"/>
</dbReference>
<dbReference type="InterPro" id="IPR039046">
    <property type="entry name" value="PDPK1"/>
</dbReference>
<evidence type="ECO:0000256" key="13">
    <source>
        <dbReference type="ARBA" id="ARBA00047899"/>
    </source>
</evidence>
<evidence type="ECO:0000256" key="6">
    <source>
        <dbReference type="ARBA" id="ARBA00022527"/>
    </source>
</evidence>
<dbReference type="GO" id="GO:0005524">
    <property type="term" value="F:ATP binding"/>
    <property type="evidence" value="ECO:0007669"/>
    <property type="project" value="UniProtKB-KW"/>
</dbReference>
<dbReference type="PANTHER" id="PTHR24356">
    <property type="entry name" value="SERINE/THREONINE-PROTEIN KINASE"/>
    <property type="match status" value="1"/>
</dbReference>
<dbReference type="AlphaFoldDB" id="A0A2P2MHF4"/>
<comment type="catalytic activity">
    <reaction evidence="13">
        <text>L-threonyl-[protein] + ATP = O-phospho-L-threonyl-[protein] + ADP + H(+)</text>
        <dbReference type="Rhea" id="RHEA:46608"/>
        <dbReference type="Rhea" id="RHEA-COMP:11060"/>
        <dbReference type="Rhea" id="RHEA-COMP:11605"/>
        <dbReference type="ChEBI" id="CHEBI:15378"/>
        <dbReference type="ChEBI" id="CHEBI:30013"/>
        <dbReference type="ChEBI" id="CHEBI:30616"/>
        <dbReference type="ChEBI" id="CHEBI:61977"/>
        <dbReference type="ChEBI" id="CHEBI:456216"/>
        <dbReference type="EC" id="2.7.11.1"/>
    </reaction>
</comment>
<dbReference type="InterPro" id="IPR000719">
    <property type="entry name" value="Prot_kinase_dom"/>
</dbReference>
<name>A0A2P2MHF4_RHIMU</name>
<dbReference type="PROSITE" id="PS00108">
    <property type="entry name" value="PROTEIN_KINASE_ST"/>
    <property type="match status" value="1"/>
</dbReference>
<dbReference type="PROSITE" id="PS50011">
    <property type="entry name" value="PROTEIN_KINASE_DOM"/>
    <property type="match status" value="1"/>
</dbReference>
<dbReference type="InterPro" id="IPR011009">
    <property type="entry name" value="Kinase-like_dom_sf"/>
</dbReference>
<evidence type="ECO:0000256" key="2">
    <source>
        <dbReference type="ARBA" id="ARBA00004496"/>
    </source>
</evidence>
<dbReference type="EC" id="2.7.11.1" evidence="4"/>
<dbReference type="Gene3D" id="2.30.29.30">
    <property type="entry name" value="Pleckstrin-homology domain (PH domain)/Phosphotyrosine-binding domain (PTB)"/>
    <property type="match status" value="1"/>
</dbReference>
<dbReference type="InterPro" id="IPR050236">
    <property type="entry name" value="Ser_Thr_kinase_AGC"/>
</dbReference>
<dbReference type="PANTHER" id="PTHR24356:SF163">
    <property type="entry name" value="3-PHOSPHOINOSITIDE-DEPENDENT PROTEIN KINASE 1-RELATED"/>
    <property type="match status" value="1"/>
</dbReference>
<dbReference type="GO" id="GO:0004674">
    <property type="term" value="F:protein serine/threonine kinase activity"/>
    <property type="evidence" value="ECO:0007669"/>
    <property type="project" value="UniProtKB-KW"/>
</dbReference>
<evidence type="ECO:0000256" key="5">
    <source>
        <dbReference type="ARBA" id="ARBA00022490"/>
    </source>
</evidence>
<feature type="region of interest" description="Disordered" evidence="15">
    <location>
        <begin position="1"/>
        <end position="31"/>
    </location>
</feature>
<keyword evidence="6" id="KW-0723">Serine/threonine-protein kinase</keyword>
<dbReference type="SUPFAM" id="SSF50729">
    <property type="entry name" value="PH domain-like"/>
    <property type="match status" value="1"/>
</dbReference>
<evidence type="ECO:0000256" key="7">
    <source>
        <dbReference type="ARBA" id="ARBA00022553"/>
    </source>
</evidence>
<accession>A0A2P2MHF4</accession>
<proteinExistence type="inferred from homology"/>
<keyword evidence="10 17" id="KW-0418">Kinase</keyword>
<dbReference type="EMBL" id="GGEC01049176">
    <property type="protein sequence ID" value="MBX29660.1"/>
    <property type="molecule type" value="Transcribed_RNA"/>
</dbReference>
<dbReference type="FunFam" id="2.30.29.30:FF:000305">
    <property type="entry name" value="3-phosphoinositide-dependent protein kinase 1"/>
    <property type="match status" value="1"/>
</dbReference>
<keyword evidence="9" id="KW-0547">Nucleotide-binding</keyword>
<evidence type="ECO:0000256" key="3">
    <source>
        <dbReference type="ARBA" id="ARBA00010006"/>
    </source>
</evidence>
<dbReference type="SMART" id="SM00220">
    <property type="entry name" value="S_TKc"/>
    <property type="match status" value="1"/>
</dbReference>
<dbReference type="CDD" id="cd05581">
    <property type="entry name" value="STKc_PDK1"/>
    <property type="match status" value="1"/>
</dbReference>
<keyword evidence="12" id="KW-0472">Membrane</keyword>